<dbReference type="GO" id="GO:0071970">
    <property type="term" value="P:fungal-type cell wall (1-&gt;3)-beta-D-glucan biosynthetic process"/>
    <property type="evidence" value="ECO:0007669"/>
    <property type="project" value="TreeGrafter"/>
</dbReference>
<evidence type="ECO:0000313" key="10">
    <source>
        <dbReference type="Proteomes" id="UP000292447"/>
    </source>
</evidence>
<dbReference type="EMBL" id="CP034457">
    <property type="protein sequence ID" value="QBM87455.1"/>
    <property type="molecule type" value="Genomic_DNA"/>
</dbReference>
<keyword evidence="6" id="KW-0449">Lipoprotein</keyword>
<comment type="subcellular location">
    <subcellularLocation>
        <location evidence="6">Cell membrane</location>
        <topology evidence="6">Lipid-anchor</topology>
        <topology evidence="6">GPI-anchor</topology>
    </subcellularLocation>
    <subcellularLocation>
        <location evidence="1">Membrane</location>
        <topology evidence="1">Lipid-anchor</topology>
        <topology evidence="1">GPI-anchor</topology>
    </subcellularLocation>
</comment>
<evidence type="ECO:0000256" key="3">
    <source>
        <dbReference type="ARBA" id="ARBA00022622"/>
    </source>
</evidence>
<feature type="domain" description="X8" evidence="8">
    <location>
        <begin position="430"/>
        <end position="527"/>
    </location>
</feature>
<dbReference type="SMART" id="SM00768">
    <property type="entry name" value="X8"/>
    <property type="match status" value="1"/>
</dbReference>
<keyword evidence="5" id="KW-0325">Glycoprotein</keyword>
<dbReference type="InterPro" id="IPR012946">
    <property type="entry name" value="X8"/>
</dbReference>
<dbReference type="GO" id="GO:0042124">
    <property type="term" value="F:1,3-beta-glucanosyltransferase activity"/>
    <property type="evidence" value="ECO:0007669"/>
    <property type="project" value="TreeGrafter"/>
</dbReference>
<proteinExistence type="inferred from homology"/>
<keyword evidence="6" id="KW-0808">Transferase</keyword>
<evidence type="ECO:0000256" key="7">
    <source>
        <dbReference type="SAM" id="Phobius"/>
    </source>
</evidence>
<dbReference type="STRING" id="2163413.A0A4P6XLP4"/>
<evidence type="ECO:0000256" key="4">
    <source>
        <dbReference type="ARBA" id="ARBA00022729"/>
    </source>
</evidence>
<dbReference type="EC" id="2.4.1.-" evidence="6"/>
<keyword evidence="10" id="KW-1185">Reference proteome</keyword>
<keyword evidence="3 6" id="KW-0336">GPI-anchor</keyword>
<organism evidence="9 10">
    <name type="scientific">Metschnikowia aff. pulcherrima</name>
    <dbReference type="NCBI Taxonomy" id="2163413"/>
    <lineage>
        <taxon>Eukaryota</taxon>
        <taxon>Fungi</taxon>
        <taxon>Dikarya</taxon>
        <taxon>Ascomycota</taxon>
        <taxon>Saccharomycotina</taxon>
        <taxon>Pichiomycetes</taxon>
        <taxon>Metschnikowiaceae</taxon>
        <taxon>Metschnikowia</taxon>
    </lineage>
</organism>
<evidence type="ECO:0000256" key="5">
    <source>
        <dbReference type="ARBA" id="ARBA00023180"/>
    </source>
</evidence>
<keyword evidence="7" id="KW-1133">Transmembrane helix</keyword>
<accession>A0A4P6XLP4</accession>
<gene>
    <name evidence="9" type="primary">MPUL0B06570</name>
    <name evidence="9" type="ORF">METSCH_B06570</name>
</gene>
<evidence type="ECO:0000313" key="9">
    <source>
        <dbReference type="EMBL" id="QBM87455.1"/>
    </source>
</evidence>
<dbReference type="Proteomes" id="UP000292447">
    <property type="component" value="Chromosome II"/>
</dbReference>
<name>A0A4P6XLP4_9ASCO</name>
<reference evidence="10" key="1">
    <citation type="submission" date="2019-03" db="EMBL/GenBank/DDBJ databases">
        <title>Snf2 controls pulcherriminic acid biosynthesis and connects pigmentation and antifungal activity of the yeast Metschnikowia pulcherrima.</title>
        <authorList>
            <person name="Gore-Lloyd D."/>
            <person name="Sumann I."/>
            <person name="Brachmann A.O."/>
            <person name="Schneeberger K."/>
            <person name="Ortiz-Merino R.A."/>
            <person name="Moreno-Beltran M."/>
            <person name="Schlaefli M."/>
            <person name="Kirner P."/>
            <person name="Santos Kron A."/>
            <person name="Wolfe K.H."/>
            <person name="Piel J."/>
            <person name="Ahrens C.H."/>
            <person name="Henk D."/>
            <person name="Freimoser F.M."/>
        </authorList>
    </citation>
    <scope>NUCLEOTIDE SEQUENCE [LARGE SCALE GENOMIC DNA]</scope>
    <source>
        <strain evidence="10">APC 1.2</strain>
    </source>
</reference>
<dbReference type="PANTHER" id="PTHR31468">
    <property type="entry name" value="1,3-BETA-GLUCANOSYLTRANSFERASE GAS1"/>
    <property type="match status" value="1"/>
</dbReference>
<dbReference type="Gene3D" id="3.20.20.80">
    <property type="entry name" value="Glycosidases"/>
    <property type="match status" value="1"/>
</dbReference>
<dbReference type="InterPro" id="IPR017853">
    <property type="entry name" value="GH"/>
</dbReference>
<dbReference type="GO" id="GO:0098552">
    <property type="term" value="C:side of membrane"/>
    <property type="evidence" value="ECO:0007669"/>
    <property type="project" value="UniProtKB-KW"/>
</dbReference>
<dbReference type="PANTHER" id="PTHR31468:SF10">
    <property type="entry name" value="1,3-BETA-GLUCANOSYLTRANSFERASE GAS2"/>
    <property type="match status" value="1"/>
</dbReference>
<dbReference type="Gene3D" id="1.20.58.1040">
    <property type="match status" value="1"/>
</dbReference>
<comment type="similarity">
    <text evidence="2 6">Belongs to the glycosyl hydrolase 72 family.</text>
</comment>
<keyword evidence="4" id="KW-0732">Signal</keyword>
<dbReference type="Pfam" id="PF07983">
    <property type="entry name" value="X8"/>
    <property type="match status" value="1"/>
</dbReference>
<feature type="transmembrane region" description="Helical" evidence="7">
    <location>
        <begin position="569"/>
        <end position="587"/>
    </location>
</feature>
<evidence type="ECO:0000256" key="1">
    <source>
        <dbReference type="ARBA" id="ARBA00004589"/>
    </source>
</evidence>
<evidence type="ECO:0000256" key="6">
    <source>
        <dbReference type="RuleBase" id="RU361209"/>
    </source>
</evidence>
<dbReference type="Pfam" id="PF03198">
    <property type="entry name" value="Glyco_hydro_72"/>
    <property type="match status" value="1"/>
</dbReference>
<keyword evidence="6 7" id="KW-0472">Membrane</keyword>
<comment type="function">
    <text evidence="6">Splits internally a 1,3-beta-glucan molecule and transfers the newly generated reducing end (the donor) to the non-reducing end of another 1,3-beta-glucan molecule (the acceptor) forming a 1,3-beta linkage, resulting in the elongation of 1,3-beta-glucan chains in the cell wall.</text>
</comment>
<dbReference type="GO" id="GO:0031505">
    <property type="term" value="P:fungal-type cell wall organization"/>
    <property type="evidence" value="ECO:0007669"/>
    <property type="project" value="TreeGrafter"/>
</dbReference>
<keyword evidence="7" id="KW-0812">Transmembrane</keyword>
<evidence type="ECO:0000259" key="8">
    <source>
        <dbReference type="SMART" id="SM00768"/>
    </source>
</evidence>
<dbReference type="InterPro" id="IPR004886">
    <property type="entry name" value="Glucanosyltransferase"/>
</dbReference>
<evidence type="ECO:0000256" key="2">
    <source>
        <dbReference type="ARBA" id="ARBA00007528"/>
    </source>
</evidence>
<dbReference type="SUPFAM" id="SSF51445">
    <property type="entry name" value="(Trans)glycosidases"/>
    <property type="match status" value="1"/>
</dbReference>
<dbReference type="AlphaFoldDB" id="A0A4P6XLP4"/>
<dbReference type="GO" id="GO:0005886">
    <property type="term" value="C:plasma membrane"/>
    <property type="evidence" value="ECO:0007669"/>
    <property type="project" value="UniProtKB-SubCell"/>
</dbReference>
<sequence>MRTAPHRTRHVAPGLLGRFLHPFQHTRTLNYFAPTTVFATESMKQFSRVAAFPSIFTYCLAAFHIDHAHEIQAIGNKFYNVTDGNQFFVRGVAYQRTRRPGEIYDAATETAYVDSLANPSLCLKDLEFLVELGINTVRVYQVDPRQNHDICMNAFSGHGIYVLVDLSEPQRSISQSLPSWDVDLYARYTAVIDNMQAYPNLLGFIAGNEVLNKVQNSDSAAFVKASVRDMKHYIRQKNYRRIPVGYASADDTLTRLDSAQYFVCSDDGSESGVVDFYALNMFEWCGYSSYATLGYKERTAEFSQLPVPVFFSEYGCNAVRPRPFTEIDLIYGPTMAQVWLGAVLYEFFQNENRFGLVDENAAGHMIKLEDFNIVKLRLLESVPRGVHRDSAPASFGYSQTCPKVSETWNALTVLPQTPDIGTCECLQASFSCVVTPYAHVNTLELLREVCLKTDCADVLANGATGVYGKYSHCSLPQRASYALNKYFHENHKKAEFCDFGKRAAMTTTFGSSGLVKTHTADGRTCDEILNPAPVKSSEYAEAIGEQILLEEEGGAKSAESFMSSAQGPANWGLAVVSVFFVSFIYLAT</sequence>
<protein>
    <recommendedName>
        <fullName evidence="6">1,3-beta-glucanosyltransferase</fullName>
        <ecNumber evidence="6">2.4.1.-</ecNumber>
    </recommendedName>
</protein>